<gene>
    <name evidence="4" type="ORF">BXZ70DRAFT_906220</name>
</gene>
<accession>A0A8K0US97</accession>
<keyword evidence="2" id="KW-1133">Transmembrane helix</keyword>
<dbReference type="Proteomes" id="UP000813824">
    <property type="component" value="Unassembled WGS sequence"/>
</dbReference>
<reference evidence="4" key="1">
    <citation type="journal article" date="2021" name="New Phytol.">
        <title>Evolutionary innovations through gain and loss of genes in the ectomycorrhizal Boletales.</title>
        <authorList>
            <person name="Wu G."/>
            <person name="Miyauchi S."/>
            <person name="Morin E."/>
            <person name="Kuo A."/>
            <person name="Drula E."/>
            <person name="Varga T."/>
            <person name="Kohler A."/>
            <person name="Feng B."/>
            <person name="Cao Y."/>
            <person name="Lipzen A."/>
            <person name="Daum C."/>
            <person name="Hundley H."/>
            <person name="Pangilinan J."/>
            <person name="Johnson J."/>
            <person name="Barry K."/>
            <person name="LaButti K."/>
            <person name="Ng V."/>
            <person name="Ahrendt S."/>
            <person name="Min B."/>
            <person name="Choi I.G."/>
            <person name="Park H."/>
            <person name="Plett J.M."/>
            <person name="Magnuson J."/>
            <person name="Spatafora J.W."/>
            <person name="Nagy L.G."/>
            <person name="Henrissat B."/>
            <person name="Grigoriev I.V."/>
            <person name="Yang Z.L."/>
            <person name="Xu J."/>
            <person name="Martin F.M."/>
        </authorList>
    </citation>
    <scope>NUCLEOTIDE SEQUENCE</scope>
    <source>
        <strain evidence="4">KKN 215</strain>
    </source>
</reference>
<proteinExistence type="predicted"/>
<evidence type="ECO:0000313" key="4">
    <source>
        <dbReference type="EMBL" id="KAH8102257.1"/>
    </source>
</evidence>
<comment type="caution">
    <text evidence="4">The sequence shown here is derived from an EMBL/GenBank/DDBJ whole genome shotgun (WGS) entry which is preliminary data.</text>
</comment>
<evidence type="ECO:0000256" key="3">
    <source>
        <dbReference type="SAM" id="SignalP"/>
    </source>
</evidence>
<name>A0A8K0US97_9AGAR</name>
<feature type="signal peptide" evidence="3">
    <location>
        <begin position="1"/>
        <end position="18"/>
    </location>
</feature>
<dbReference type="AlphaFoldDB" id="A0A8K0US97"/>
<feature type="compositionally biased region" description="Pro residues" evidence="1">
    <location>
        <begin position="358"/>
        <end position="372"/>
    </location>
</feature>
<organism evidence="4 5">
    <name type="scientific">Cristinia sonorae</name>
    <dbReference type="NCBI Taxonomy" id="1940300"/>
    <lineage>
        <taxon>Eukaryota</taxon>
        <taxon>Fungi</taxon>
        <taxon>Dikarya</taxon>
        <taxon>Basidiomycota</taxon>
        <taxon>Agaricomycotina</taxon>
        <taxon>Agaricomycetes</taxon>
        <taxon>Agaricomycetidae</taxon>
        <taxon>Agaricales</taxon>
        <taxon>Pleurotineae</taxon>
        <taxon>Stephanosporaceae</taxon>
        <taxon>Cristinia</taxon>
    </lineage>
</organism>
<evidence type="ECO:0000256" key="2">
    <source>
        <dbReference type="SAM" id="Phobius"/>
    </source>
</evidence>
<feature type="chain" id="PRO_5035459338" evidence="3">
    <location>
        <begin position="19"/>
        <end position="467"/>
    </location>
</feature>
<dbReference type="EMBL" id="JAEVFJ010000010">
    <property type="protein sequence ID" value="KAH8102257.1"/>
    <property type="molecule type" value="Genomic_DNA"/>
</dbReference>
<protein>
    <submittedName>
        <fullName evidence="4">Uncharacterized protein</fullName>
    </submittedName>
</protein>
<keyword evidence="3" id="KW-0732">Signal</keyword>
<evidence type="ECO:0000313" key="5">
    <source>
        <dbReference type="Proteomes" id="UP000813824"/>
    </source>
</evidence>
<keyword evidence="2" id="KW-0472">Membrane</keyword>
<keyword evidence="2" id="KW-0812">Transmembrane</keyword>
<evidence type="ECO:0000256" key="1">
    <source>
        <dbReference type="SAM" id="MobiDB-lite"/>
    </source>
</evidence>
<feature type="region of interest" description="Disordered" evidence="1">
    <location>
        <begin position="348"/>
        <end position="372"/>
    </location>
</feature>
<sequence length="467" mass="50909">MTINFLLSFPLLALVVTARPLQNGPQLDVAVALQDVVQAVFYSRTRPSSECIDCGLKDIGVRPTSSEEPVAALSDLHVAPIELDSVLIEEEKQLHDPRPDAPLDDLEGGVISISEDTIGPEAAVSAEEISIQSFYPDIMSPRQVVTLTLSCIAAILAMGCIGIGLYALHYFRKKSGLEAAWEMIPRVETRDAVELVVDEDFACQFKEHAKKLKHSHTYPPTSQGSESEEASAQSNLIIIDADSDCESDDEDFEDAEDRVFTPADVIGRAKTPVPAFEYADPDYLPLPTFRVSTPCSPTPYSTPPPTPPRSPFRRLAEMREVSTALRPASPISKPAWSLRASDAPALGFSGSEARAAPEPLPLPLPPRPPAPAPRPFQESLQIPGTLPMSTENHDVMVERPRARRAYRSPVPELDIAFALQLRPGLGLGADPAWIVRFLMAMFGWMTVLIGSGPSVVQVRREPRRAIA</sequence>
<dbReference type="OrthoDB" id="2686083at2759"/>
<keyword evidence="5" id="KW-1185">Reference proteome</keyword>
<feature type="transmembrane region" description="Helical" evidence="2">
    <location>
        <begin position="144"/>
        <end position="168"/>
    </location>
</feature>